<feature type="non-terminal residue" evidence="2">
    <location>
        <position position="1"/>
    </location>
</feature>
<dbReference type="AlphaFoldDB" id="A0A1B6K002"/>
<feature type="region of interest" description="Disordered" evidence="1">
    <location>
        <begin position="1"/>
        <end position="126"/>
    </location>
</feature>
<feature type="non-terminal residue" evidence="2">
    <location>
        <position position="306"/>
    </location>
</feature>
<feature type="compositionally biased region" description="Basic and acidic residues" evidence="1">
    <location>
        <begin position="239"/>
        <end position="250"/>
    </location>
</feature>
<reference evidence="2" key="1">
    <citation type="submission" date="2015-11" db="EMBL/GenBank/DDBJ databases">
        <title>De novo transcriptome assembly of four potential Pierce s Disease insect vectors from Arizona vineyards.</title>
        <authorList>
            <person name="Tassone E.E."/>
        </authorList>
    </citation>
    <scope>NUCLEOTIDE SEQUENCE</scope>
</reference>
<name>A0A1B6K002_9HEMI</name>
<gene>
    <name evidence="2" type="ORF">g.50428</name>
</gene>
<feature type="compositionally biased region" description="Polar residues" evidence="1">
    <location>
        <begin position="115"/>
        <end position="124"/>
    </location>
</feature>
<organism evidence="2">
    <name type="scientific">Homalodisca liturata</name>
    <dbReference type="NCBI Taxonomy" id="320908"/>
    <lineage>
        <taxon>Eukaryota</taxon>
        <taxon>Metazoa</taxon>
        <taxon>Ecdysozoa</taxon>
        <taxon>Arthropoda</taxon>
        <taxon>Hexapoda</taxon>
        <taxon>Insecta</taxon>
        <taxon>Pterygota</taxon>
        <taxon>Neoptera</taxon>
        <taxon>Paraneoptera</taxon>
        <taxon>Hemiptera</taxon>
        <taxon>Auchenorrhyncha</taxon>
        <taxon>Membracoidea</taxon>
        <taxon>Cicadellidae</taxon>
        <taxon>Cicadellinae</taxon>
        <taxon>Proconiini</taxon>
        <taxon>Homalodisca</taxon>
    </lineage>
</organism>
<evidence type="ECO:0000256" key="1">
    <source>
        <dbReference type="SAM" id="MobiDB-lite"/>
    </source>
</evidence>
<feature type="compositionally biased region" description="Polar residues" evidence="1">
    <location>
        <begin position="285"/>
        <end position="306"/>
    </location>
</feature>
<proteinExistence type="predicted"/>
<feature type="compositionally biased region" description="Polar residues" evidence="1">
    <location>
        <begin position="225"/>
        <end position="238"/>
    </location>
</feature>
<feature type="compositionally biased region" description="Basic and acidic residues" evidence="1">
    <location>
        <begin position="208"/>
        <end position="222"/>
    </location>
</feature>
<protein>
    <submittedName>
        <fullName evidence="2">Uncharacterized protein</fullName>
    </submittedName>
</protein>
<dbReference type="EMBL" id="GECU01002929">
    <property type="protein sequence ID" value="JAT04778.1"/>
    <property type="molecule type" value="Transcribed_RNA"/>
</dbReference>
<feature type="compositionally biased region" description="Basic and acidic residues" evidence="1">
    <location>
        <begin position="66"/>
        <end position="83"/>
    </location>
</feature>
<accession>A0A1B6K002</accession>
<feature type="compositionally biased region" description="Polar residues" evidence="1">
    <location>
        <begin position="30"/>
        <end position="45"/>
    </location>
</feature>
<feature type="compositionally biased region" description="Polar residues" evidence="1">
    <location>
        <begin position="188"/>
        <end position="204"/>
    </location>
</feature>
<feature type="region of interest" description="Disordered" evidence="1">
    <location>
        <begin position="174"/>
        <end position="306"/>
    </location>
</feature>
<feature type="compositionally biased region" description="Polar residues" evidence="1">
    <location>
        <begin position="1"/>
        <end position="20"/>
    </location>
</feature>
<sequence length="306" mass="34138">GFSYSQIQIDSLAMSHTTTKQRGRGGGGQENPNWTRRSPQQNNSRRGGDRVYVNDPGNRQPNRGRGTSDTHPNRGRGAFDRNANRGRGNPIDSRNNNFHRGHTKRSHSSSSTSSVHGNGNNQPRQGAADLFLQPIHVNNPIFTDLKERFDSLMPVSKLITSAATSLMQNMLSPEAPNVRQPEPPPVRNNLSDDSQTFASISNNIGYGFRDRNNRRSMDHGDISDVNGSGRNTYSGTRQSRGDRSNRESGRRQLSRSPENDDQRSFSNARSPDAANDYRRFRPGSQHFNINRTVADPNQRTLSRAEA</sequence>
<evidence type="ECO:0000313" key="2">
    <source>
        <dbReference type="EMBL" id="JAT04778.1"/>
    </source>
</evidence>
<feature type="compositionally biased region" description="Basic residues" evidence="1">
    <location>
        <begin position="97"/>
        <end position="107"/>
    </location>
</feature>